<dbReference type="Proteomes" id="UP001169764">
    <property type="component" value="Unassembled WGS sequence"/>
</dbReference>
<reference evidence="1" key="1">
    <citation type="submission" date="2023-07" db="EMBL/GenBank/DDBJ databases">
        <authorList>
            <person name="Kim M."/>
        </authorList>
    </citation>
    <scope>NUCLEOTIDE SEQUENCE</scope>
    <source>
        <strain evidence="1">BIUV-7</strain>
    </source>
</reference>
<sequence>MSEIRGFEACRARLAELLAQADAVRAKKDGDQADKLADALSSFVSESRPDDPGDMAELAAIAKLDLLAEKTQEEMAAIAIGQAVNRVTDHSTELEAIGETLDQQAFGNAKVARRVRLAPVRDLIDRMTETVAAAKVAARSLDAGNPDEAAIQRDILALAERVQALVGAAGEAVGQRAG</sequence>
<gene>
    <name evidence="1" type="ORF">Q4F19_17265</name>
</gene>
<evidence type="ECO:0000313" key="1">
    <source>
        <dbReference type="EMBL" id="MDO6416139.1"/>
    </source>
</evidence>
<evidence type="ECO:0008006" key="3">
    <source>
        <dbReference type="Google" id="ProtNLM"/>
    </source>
</evidence>
<proteinExistence type="predicted"/>
<keyword evidence="2" id="KW-1185">Reference proteome</keyword>
<protein>
    <recommendedName>
        <fullName evidence="3">Chemotaxis protein CheZ</fullName>
    </recommendedName>
</protein>
<accession>A0ABT8YCR5</accession>
<dbReference type="EMBL" id="JAUOTP010000009">
    <property type="protein sequence ID" value="MDO6416139.1"/>
    <property type="molecule type" value="Genomic_DNA"/>
</dbReference>
<dbReference type="RefSeq" id="WP_303545205.1">
    <property type="nucleotide sequence ID" value="NZ_JAUOTP010000009.1"/>
</dbReference>
<organism evidence="1 2">
    <name type="scientific">Sphingomonas natans</name>
    <dbReference type="NCBI Taxonomy" id="3063330"/>
    <lineage>
        <taxon>Bacteria</taxon>
        <taxon>Pseudomonadati</taxon>
        <taxon>Pseudomonadota</taxon>
        <taxon>Alphaproteobacteria</taxon>
        <taxon>Sphingomonadales</taxon>
        <taxon>Sphingomonadaceae</taxon>
        <taxon>Sphingomonas</taxon>
    </lineage>
</organism>
<evidence type="ECO:0000313" key="2">
    <source>
        <dbReference type="Proteomes" id="UP001169764"/>
    </source>
</evidence>
<name>A0ABT8YCR5_9SPHN</name>
<comment type="caution">
    <text evidence="1">The sequence shown here is derived from an EMBL/GenBank/DDBJ whole genome shotgun (WGS) entry which is preliminary data.</text>
</comment>